<name>A0A7Z7FF37_9EURY</name>
<evidence type="ECO:0000256" key="4">
    <source>
        <dbReference type="ARBA" id="ARBA00022989"/>
    </source>
</evidence>
<dbReference type="PIRSF" id="PIRSF006060">
    <property type="entry name" value="AA_transporter"/>
    <property type="match status" value="1"/>
</dbReference>
<dbReference type="InterPro" id="IPR050367">
    <property type="entry name" value="APC_superfamily"/>
</dbReference>
<feature type="transmembrane region" description="Helical" evidence="6">
    <location>
        <begin position="371"/>
        <end position="393"/>
    </location>
</feature>
<keyword evidence="2" id="KW-1003">Cell membrane</keyword>
<dbReference type="InterPro" id="IPR002293">
    <property type="entry name" value="AA/rel_permease1"/>
</dbReference>
<feature type="transmembrane region" description="Helical" evidence="6">
    <location>
        <begin position="119"/>
        <end position="137"/>
    </location>
</feature>
<keyword evidence="3 6" id="KW-0812">Transmembrane</keyword>
<keyword evidence="4 6" id="KW-1133">Transmembrane helix</keyword>
<feature type="transmembrane region" description="Helical" evidence="6">
    <location>
        <begin position="149"/>
        <end position="168"/>
    </location>
</feature>
<dbReference type="OrthoDB" id="43026at2157"/>
<organism evidence="7 8">
    <name type="scientific">Methanolobus vulcani</name>
    <dbReference type="NCBI Taxonomy" id="38026"/>
    <lineage>
        <taxon>Archaea</taxon>
        <taxon>Methanobacteriati</taxon>
        <taxon>Methanobacteriota</taxon>
        <taxon>Stenosarchaea group</taxon>
        <taxon>Methanomicrobia</taxon>
        <taxon>Methanosarcinales</taxon>
        <taxon>Methanosarcinaceae</taxon>
        <taxon>Methanolobus</taxon>
    </lineage>
</organism>
<evidence type="ECO:0000256" key="6">
    <source>
        <dbReference type="SAM" id="Phobius"/>
    </source>
</evidence>
<keyword evidence="5 6" id="KW-0472">Membrane</keyword>
<sequence>MGKLGLKEVIAMGVGGMVSGGIFAVLGVAMQRAGNAVAFSFLIAGILTLLTAYSYVKLTLHFKEEGGTFSFIAHAVDNMHIAGVIGWLLIIGYVGVMALYAFAFGSYLVSMLGYPVNSLIRQLISASIIFIFVGLNLSGVKETAIYQDIAVYLKIALLISLAFLGIYFSDNTTEVIDAFFNEGILPSITAFAIIFVAYEGFQLLTYGYKEIENVDENLPRGMYIAIIIAMLIYISVSFMATLHITPEEVITNKEFALGAAVRSFLGTAGFIIVIISALQSTSSGINATLFGTARLTRKISIENELPEVFSYQNQKKIPVYSLIIIGILSASFAFMGTLEEITTFGSIVFLIADAAANYANLKLYKKTNSIFWIPLAALTGCIIAIPIVFYHLYMNQFHVLISIISIFVIMLLLNGFYIMNKKRTKNNA</sequence>
<comment type="subcellular location">
    <subcellularLocation>
        <location evidence="1">Cell membrane</location>
        <topology evidence="1">Multi-pass membrane protein</topology>
    </subcellularLocation>
</comment>
<comment type="caution">
    <text evidence="7">The sequence shown here is derived from an EMBL/GenBank/DDBJ whole genome shotgun (WGS) entry which is preliminary data.</text>
</comment>
<dbReference type="Gene3D" id="1.20.1740.10">
    <property type="entry name" value="Amino acid/polyamine transporter I"/>
    <property type="match status" value="1"/>
</dbReference>
<protein>
    <submittedName>
        <fullName evidence="7">L-asparagine transporter</fullName>
    </submittedName>
</protein>
<dbReference type="Proteomes" id="UP000199259">
    <property type="component" value="Unassembled WGS sequence"/>
</dbReference>
<dbReference type="AlphaFoldDB" id="A0A7Z7FF37"/>
<dbReference type="PANTHER" id="PTHR42770:SF11">
    <property type="entry name" value="INNER MEMBRANE TRANSPORT PROTEIN YBAT"/>
    <property type="match status" value="1"/>
</dbReference>
<evidence type="ECO:0000256" key="1">
    <source>
        <dbReference type="ARBA" id="ARBA00004651"/>
    </source>
</evidence>
<evidence type="ECO:0000256" key="3">
    <source>
        <dbReference type="ARBA" id="ARBA00022692"/>
    </source>
</evidence>
<proteinExistence type="predicted"/>
<feature type="transmembrane region" description="Helical" evidence="6">
    <location>
        <begin position="399"/>
        <end position="419"/>
    </location>
</feature>
<gene>
    <name evidence="7" type="ORF">SAMN04488589_2388</name>
</gene>
<feature type="transmembrane region" description="Helical" evidence="6">
    <location>
        <begin position="222"/>
        <end position="244"/>
    </location>
</feature>
<evidence type="ECO:0000313" key="7">
    <source>
        <dbReference type="EMBL" id="SDG20010.1"/>
    </source>
</evidence>
<dbReference type="EMBL" id="FNCA01000009">
    <property type="protein sequence ID" value="SDG20010.1"/>
    <property type="molecule type" value="Genomic_DNA"/>
</dbReference>
<feature type="transmembrane region" description="Helical" evidence="6">
    <location>
        <begin position="84"/>
        <end position="107"/>
    </location>
</feature>
<dbReference type="PANTHER" id="PTHR42770">
    <property type="entry name" value="AMINO ACID TRANSPORTER-RELATED"/>
    <property type="match status" value="1"/>
</dbReference>
<feature type="transmembrane region" description="Helical" evidence="6">
    <location>
        <begin position="317"/>
        <end position="335"/>
    </location>
</feature>
<feature type="transmembrane region" description="Helical" evidence="6">
    <location>
        <begin position="256"/>
        <end position="278"/>
    </location>
</feature>
<dbReference type="RefSeq" id="WP_091710678.1">
    <property type="nucleotide sequence ID" value="NZ_FNCA01000009.1"/>
</dbReference>
<keyword evidence="8" id="KW-1185">Reference proteome</keyword>
<feature type="transmembrane region" description="Helical" evidence="6">
    <location>
        <begin position="183"/>
        <end position="201"/>
    </location>
</feature>
<dbReference type="GO" id="GO:0005886">
    <property type="term" value="C:plasma membrane"/>
    <property type="evidence" value="ECO:0007669"/>
    <property type="project" value="UniProtKB-SubCell"/>
</dbReference>
<evidence type="ECO:0000313" key="8">
    <source>
        <dbReference type="Proteomes" id="UP000199259"/>
    </source>
</evidence>
<feature type="transmembrane region" description="Helical" evidence="6">
    <location>
        <begin position="9"/>
        <end position="30"/>
    </location>
</feature>
<evidence type="ECO:0000256" key="5">
    <source>
        <dbReference type="ARBA" id="ARBA00023136"/>
    </source>
</evidence>
<dbReference type="Pfam" id="PF13520">
    <property type="entry name" value="AA_permease_2"/>
    <property type="match status" value="1"/>
</dbReference>
<feature type="transmembrane region" description="Helical" evidence="6">
    <location>
        <begin position="341"/>
        <end position="359"/>
    </location>
</feature>
<accession>A0A7Z7FF37</accession>
<reference evidence="7 8" key="1">
    <citation type="submission" date="2016-10" db="EMBL/GenBank/DDBJ databases">
        <authorList>
            <person name="Varghese N."/>
            <person name="Submissions S."/>
        </authorList>
    </citation>
    <scope>NUCLEOTIDE SEQUENCE [LARGE SCALE GENOMIC DNA]</scope>
    <source>
        <strain evidence="7 8">PL 12/M</strain>
    </source>
</reference>
<feature type="transmembrane region" description="Helical" evidence="6">
    <location>
        <begin position="36"/>
        <end position="56"/>
    </location>
</feature>
<evidence type="ECO:0000256" key="2">
    <source>
        <dbReference type="ARBA" id="ARBA00022475"/>
    </source>
</evidence>
<dbReference type="GO" id="GO:0022857">
    <property type="term" value="F:transmembrane transporter activity"/>
    <property type="evidence" value="ECO:0007669"/>
    <property type="project" value="InterPro"/>
</dbReference>